<feature type="region of interest" description="Disordered" evidence="1">
    <location>
        <begin position="143"/>
        <end position="162"/>
    </location>
</feature>
<gene>
    <name evidence="3" type="ORF">AC579_605</name>
</gene>
<dbReference type="AlphaFoldDB" id="A0A139GVG1"/>
<proteinExistence type="predicted"/>
<reference evidence="3 4" key="1">
    <citation type="submission" date="2015-07" db="EMBL/GenBank/DDBJ databases">
        <title>Comparative genomics of the Sigatoka disease complex on banana suggests a link between parallel evolutionary changes in Pseudocercospora fijiensis and Pseudocercospora eumusae and increased virulence on the banana host.</title>
        <authorList>
            <person name="Chang T.-C."/>
            <person name="Salvucci A."/>
            <person name="Crous P.W."/>
            <person name="Stergiopoulos I."/>
        </authorList>
    </citation>
    <scope>NUCLEOTIDE SEQUENCE [LARGE SCALE GENOMIC DNA]</scope>
    <source>
        <strain evidence="3 4">CBS 116634</strain>
    </source>
</reference>
<comment type="caution">
    <text evidence="3">The sequence shown here is derived from an EMBL/GenBank/DDBJ whole genome shotgun (WGS) entry which is preliminary data.</text>
</comment>
<protein>
    <submittedName>
        <fullName evidence="3">Uncharacterized protein</fullName>
    </submittedName>
</protein>
<keyword evidence="2" id="KW-1133">Transmembrane helix</keyword>
<keyword evidence="2" id="KW-0812">Transmembrane</keyword>
<dbReference type="EMBL" id="LFZO01001015">
    <property type="protein sequence ID" value="KXS94169.1"/>
    <property type="molecule type" value="Genomic_DNA"/>
</dbReference>
<evidence type="ECO:0000313" key="3">
    <source>
        <dbReference type="EMBL" id="KXS94169.1"/>
    </source>
</evidence>
<name>A0A139GVG1_9PEZI</name>
<keyword evidence="2" id="KW-0472">Membrane</keyword>
<evidence type="ECO:0000256" key="1">
    <source>
        <dbReference type="SAM" id="MobiDB-lite"/>
    </source>
</evidence>
<accession>A0A139GVG1</accession>
<keyword evidence="4" id="KW-1185">Reference proteome</keyword>
<evidence type="ECO:0000313" key="4">
    <source>
        <dbReference type="Proteomes" id="UP000073492"/>
    </source>
</evidence>
<sequence length="209" mass="22115">MKLSRFMLPMGAASLATARAGMLEREVGLTTAQPSMAATASEKAALTTPVPAATTSAPLAQTTATYAQASDYGYSEHSSGNTVDTDAGASGWQSGGFTLSRGGLIAICIIVAVVALFGIVTLSLFIIAKRRQWTMRQTLKRASRRLTGRGGQRPAAVDRQSRRAGLAMTAQQGHKRGLVIAVKDVEKAGGTRAPRDSGNWSEWIKRDYS</sequence>
<dbReference type="Proteomes" id="UP000073492">
    <property type="component" value="Unassembled WGS sequence"/>
</dbReference>
<evidence type="ECO:0000256" key="2">
    <source>
        <dbReference type="SAM" id="Phobius"/>
    </source>
</evidence>
<feature type="transmembrane region" description="Helical" evidence="2">
    <location>
        <begin position="104"/>
        <end position="127"/>
    </location>
</feature>
<organism evidence="3 4">
    <name type="scientific">Pseudocercospora musae</name>
    <dbReference type="NCBI Taxonomy" id="113226"/>
    <lineage>
        <taxon>Eukaryota</taxon>
        <taxon>Fungi</taxon>
        <taxon>Dikarya</taxon>
        <taxon>Ascomycota</taxon>
        <taxon>Pezizomycotina</taxon>
        <taxon>Dothideomycetes</taxon>
        <taxon>Dothideomycetidae</taxon>
        <taxon>Mycosphaerellales</taxon>
        <taxon>Mycosphaerellaceae</taxon>
        <taxon>Pseudocercospora</taxon>
    </lineage>
</organism>
<dbReference type="OrthoDB" id="5425637at2759"/>